<dbReference type="AlphaFoldDB" id="A0A4R6TYB9"/>
<dbReference type="RefSeq" id="WP_243740087.1">
    <property type="nucleotide sequence ID" value="NZ_SNYJ01000010.1"/>
</dbReference>
<dbReference type="Pfam" id="PF02311">
    <property type="entry name" value="AraC_binding"/>
    <property type="match status" value="1"/>
</dbReference>
<comment type="caution">
    <text evidence="7">The sequence shown here is derived from an EMBL/GenBank/DDBJ whole genome shotgun (WGS) entry which is preliminary data.</text>
</comment>
<dbReference type="PROSITE" id="PS00041">
    <property type="entry name" value="HTH_ARAC_FAMILY_1"/>
    <property type="match status" value="1"/>
</dbReference>
<evidence type="ECO:0000256" key="5">
    <source>
        <dbReference type="ARBA" id="ARBA00023163"/>
    </source>
</evidence>
<dbReference type="InterPro" id="IPR014710">
    <property type="entry name" value="RmlC-like_jellyroll"/>
</dbReference>
<dbReference type="Proteomes" id="UP000295632">
    <property type="component" value="Unassembled WGS sequence"/>
</dbReference>
<evidence type="ECO:0000256" key="4">
    <source>
        <dbReference type="ARBA" id="ARBA00023159"/>
    </source>
</evidence>
<evidence type="ECO:0000256" key="1">
    <source>
        <dbReference type="ARBA" id="ARBA00022490"/>
    </source>
</evidence>
<keyword evidence="1" id="KW-0963">Cytoplasm</keyword>
<dbReference type="PANTHER" id="PTHR46796:SF13">
    <property type="entry name" value="HTH-TYPE TRANSCRIPTIONAL ACTIVATOR RHAS"/>
    <property type="match status" value="1"/>
</dbReference>
<proteinExistence type="predicted"/>
<dbReference type="InterPro" id="IPR018060">
    <property type="entry name" value="HTH_AraC"/>
</dbReference>
<dbReference type="SUPFAM" id="SSF51215">
    <property type="entry name" value="Regulatory protein AraC"/>
    <property type="match status" value="1"/>
</dbReference>
<keyword evidence="4" id="KW-0010">Activator</keyword>
<dbReference type="GO" id="GO:0043565">
    <property type="term" value="F:sequence-specific DNA binding"/>
    <property type="evidence" value="ECO:0007669"/>
    <property type="project" value="InterPro"/>
</dbReference>
<dbReference type="Gene3D" id="1.10.10.60">
    <property type="entry name" value="Homeodomain-like"/>
    <property type="match status" value="2"/>
</dbReference>
<evidence type="ECO:0000259" key="6">
    <source>
        <dbReference type="PROSITE" id="PS01124"/>
    </source>
</evidence>
<dbReference type="Gene3D" id="2.60.120.10">
    <property type="entry name" value="Jelly Rolls"/>
    <property type="match status" value="1"/>
</dbReference>
<accession>A0A4R6TYB9</accession>
<dbReference type="InterPro" id="IPR018062">
    <property type="entry name" value="HTH_AraC-typ_CS"/>
</dbReference>
<dbReference type="EMBL" id="SNYJ01000010">
    <property type="protein sequence ID" value="TDQ38316.1"/>
    <property type="molecule type" value="Genomic_DNA"/>
</dbReference>
<gene>
    <name evidence="7" type="ORF">EV213_11057</name>
</gene>
<evidence type="ECO:0000256" key="2">
    <source>
        <dbReference type="ARBA" id="ARBA00023015"/>
    </source>
</evidence>
<reference evidence="7 8" key="1">
    <citation type="submission" date="2019-03" db="EMBL/GenBank/DDBJ databases">
        <title>Genomic Encyclopedia of Type Strains, Phase IV (KMG-IV): sequencing the most valuable type-strain genomes for metagenomic binning, comparative biology and taxonomic classification.</title>
        <authorList>
            <person name="Goeker M."/>
        </authorList>
    </citation>
    <scope>NUCLEOTIDE SEQUENCE [LARGE SCALE GENOMIC DNA]</scope>
    <source>
        <strain evidence="7 8">DSM 28697</strain>
    </source>
</reference>
<evidence type="ECO:0000313" key="8">
    <source>
        <dbReference type="Proteomes" id="UP000295632"/>
    </source>
</evidence>
<dbReference type="InterPro" id="IPR037923">
    <property type="entry name" value="HTH-like"/>
</dbReference>
<dbReference type="SUPFAM" id="SSF46689">
    <property type="entry name" value="Homeodomain-like"/>
    <property type="match status" value="2"/>
</dbReference>
<name>A0A4R6TYB9_9BACI</name>
<dbReference type="InterPro" id="IPR009057">
    <property type="entry name" value="Homeodomain-like_sf"/>
</dbReference>
<feature type="domain" description="HTH araC/xylS-type" evidence="6">
    <location>
        <begin position="169"/>
        <end position="267"/>
    </location>
</feature>
<dbReference type="Pfam" id="PF12833">
    <property type="entry name" value="HTH_18"/>
    <property type="match status" value="1"/>
</dbReference>
<sequence length="270" mass="31278">MPYQSIELRQHGIRLYESKHNQGERIHEHYHEIYQILYAVEGEGTFALNGTPHACKQDYVAVIPPYAKHAIYSNEKFTLLVLAFDASVLDEVLRETLLKTYFSETRLRELSIIDGNDVRQILRKMLYEQSTQAELNTTALTIHLSELLLKLARAQEKTTDADANTVRAERLRQYIHTNYFDVSGSNDLAAKLGMSTRHMNTIFKDHYDVTPVQYLTDVRLRLAETMLRTTEKDIASICFEVGFESLSTFYRLFKASANMSPNKYRRMHSI</sequence>
<evidence type="ECO:0000256" key="3">
    <source>
        <dbReference type="ARBA" id="ARBA00023125"/>
    </source>
</evidence>
<keyword evidence="3 7" id="KW-0238">DNA-binding</keyword>
<dbReference type="PROSITE" id="PS01124">
    <property type="entry name" value="HTH_ARAC_FAMILY_2"/>
    <property type="match status" value="1"/>
</dbReference>
<dbReference type="InterPro" id="IPR003313">
    <property type="entry name" value="AraC-bd"/>
</dbReference>
<protein>
    <submittedName>
        <fullName evidence="7">AraC-like DNA-binding protein</fullName>
    </submittedName>
</protein>
<dbReference type="PANTHER" id="PTHR46796">
    <property type="entry name" value="HTH-TYPE TRANSCRIPTIONAL ACTIVATOR RHAS-RELATED"/>
    <property type="match status" value="1"/>
</dbReference>
<dbReference type="InterPro" id="IPR050204">
    <property type="entry name" value="AraC_XylS_family_regulators"/>
</dbReference>
<dbReference type="SMART" id="SM00342">
    <property type="entry name" value="HTH_ARAC"/>
    <property type="match status" value="1"/>
</dbReference>
<organism evidence="7 8">
    <name type="scientific">Aureibacillus halotolerans</name>
    <dbReference type="NCBI Taxonomy" id="1508390"/>
    <lineage>
        <taxon>Bacteria</taxon>
        <taxon>Bacillati</taxon>
        <taxon>Bacillota</taxon>
        <taxon>Bacilli</taxon>
        <taxon>Bacillales</taxon>
        <taxon>Bacillaceae</taxon>
        <taxon>Aureibacillus</taxon>
    </lineage>
</organism>
<keyword evidence="5" id="KW-0804">Transcription</keyword>
<keyword evidence="8" id="KW-1185">Reference proteome</keyword>
<keyword evidence="2" id="KW-0805">Transcription regulation</keyword>
<dbReference type="GO" id="GO:0003700">
    <property type="term" value="F:DNA-binding transcription factor activity"/>
    <property type="evidence" value="ECO:0007669"/>
    <property type="project" value="InterPro"/>
</dbReference>
<evidence type="ECO:0000313" key="7">
    <source>
        <dbReference type="EMBL" id="TDQ38316.1"/>
    </source>
</evidence>